<dbReference type="PANTHER" id="PTHR34818">
    <property type="entry name" value="PROTEIN BLI-3"/>
    <property type="match status" value="1"/>
</dbReference>
<sequence length="140" mass="16167">MNEQQLKESILSVLEQNQIGTLATVIQNKPHSRYMTFFNDELTLYTPTSKETHKAEEIEQNPYVHILLGYNGEGFGDSYIEVEGKAVMKEDDNLKQQIWQESFSRWFDGPNDSDYIVLEIHPSAIRLMNKSNESPQVLTL</sequence>
<dbReference type="EMBL" id="JAFBFC010000004">
    <property type="protein sequence ID" value="MBM7703425.1"/>
    <property type="molecule type" value="Genomic_DNA"/>
</dbReference>
<organism evidence="2 3">
    <name type="scientific">Priestia iocasae</name>
    <dbReference type="NCBI Taxonomy" id="2291674"/>
    <lineage>
        <taxon>Bacteria</taxon>
        <taxon>Bacillati</taxon>
        <taxon>Bacillota</taxon>
        <taxon>Bacilli</taxon>
        <taxon>Bacillales</taxon>
        <taxon>Bacillaceae</taxon>
        <taxon>Priestia</taxon>
    </lineage>
</organism>
<dbReference type="Pfam" id="PF01243">
    <property type="entry name" value="PNPOx_N"/>
    <property type="match status" value="1"/>
</dbReference>
<dbReference type="Proteomes" id="UP000809829">
    <property type="component" value="Unassembled WGS sequence"/>
</dbReference>
<evidence type="ECO:0000313" key="2">
    <source>
        <dbReference type="EMBL" id="MBM7703425.1"/>
    </source>
</evidence>
<dbReference type="SUPFAM" id="SSF50475">
    <property type="entry name" value="FMN-binding split barrel"/>
    <property type="match status" value="1"/>
</dbReference>
<protein>
    <submittedName>
        <fullName evidence="2">General stress protein 26</fullName>
    </submittedName>
</protein>
<comment type="caution">
    <text evidence="2">The sequence shown here is derived from an EMBL/GenBank/DDBJ whole genome shotgun (WGS) entry which is preliminary data.</text>
</comment>
<dbReference type="InterPro" id="IPR012349">
    <property type="entry name" value="Split_barrel_FMN-bd"/>
</dbReference>
<accession>A0ABS2QVB6</accession>
<proteinExistence type="predicted"/>
<dbReference type="InterPro" id="IPR011576">
    <property type="entry name" value="Pyridox_Oxase_N"/>
</dbReference>
<feature type="domain" description="Pyridoxamine 5'-phosphate oxidase N-terminal" evidence="1">
    <location>
        <begin position="7"/>
        <end position="128"/>
    </location>
</feature>
<dbReference type="InterPro" id="IPR052917">
    <property type="entry name" value="Stress-Dev_Protein"/>
</dbReference>
<dbReference type="PANTHER" id="PTHR34818:SF1">
    <property type="entry name" value="PROTEIN BLI-3"/>
    <property type="match status" value="1"/>
</dbReference>
<name>A0ABS2QVB6_9BACI</name>
<evidence type="ECO:0000259" key="1">
    <source>
        <dbReference type="Pfam" id="PF01243"/>
    </source>
</evidence>
<evidence type="ECO:0000313" key="3">
    <source>
        <dbReference type="Proteomes" id="UP000809829"/>
    </source>
</evidence>
<dbReference type="Gene3D" id="2.30.110.10">
    <property type="entry name" value="Electron Transport, Fmn-binding Protein, Chain A"/>
    <property type="match status" value="1"/>
</dbReference>
<dbReference type="RefSeq" id="WP_205187297.1">
    <property type="nucleotide sequence ID" value="NZ_JAFBFC010000004.1"/>
</dbReference>
<gene>
    <name evidence="2" type="ORF">JOC83_002274</name>
</gene>
<reference evidence="2 3" key="1">
    <citation type="submission" date="2021-01" db="EMBL/GenBank/DDBJ databases">
        <title>Genomic Encyclopedia of Type Strains, Phase IV (KMG-IV): sequencing the most valuable type-strain genomes for metagenomic binning, comparative biology and taxonomic classification.</title>
        <authorList>
            <person name="Goeker M."/>
        </authorList>
    </citation>
    <scope>NUCLEOTIDE SEQUENCE [LARGE SCALE GENOMIC DNA]</scope>
    <source>
        <strain evidence="2 3">DSM 104297</strain>
    </source>
</reference>
<keyword evidence="3" id="KW-1185">Reference proteome</keyword>